<dbReference type="Pfam" id="PF01128">
    <property type="entry name" value="IspD"/>
    <property type="match status" value="1"/>
</dbReference>
<dbReference type="GO" id="GO:0019288">
    <property type="term" value="P:isopentenyl diphosphate biosynthetic process, methylerythritol 4-phosphate pathway"/>
    <property type="evidence" value="ECO:0007669"/>
    <property type="project" value="UniProtKB-UniRule"/>
</dbReference>
<accession>A0A2A5WGP7</accession>
<proteinExistence type="inferred from homology"/>
<keyword evidence="4 7" id="KW-0808">Transferase</keyword>
<comment type="function">
    <text evidence="7">Catalyzes the formation of 4-diphosphocytidyl-2-C-methyl-D-erythritol from CTP and 2-C-methyl-D-erythritol 4-phosphate (MEP).</text>
</comment>
<feature type="site" description="Positions MEP for the nucleophilic attack" evidence="7">
    <location>
        <position position="154"/>
    </location>
</feature>
<keyword evidence="5 7" id="KW-0548">Nucleotidyltransferase</keyword>
<dbReference type="EC" id="2.7.7.60" evidence="7"/>
<dbReference type="EMBL" id="NTJZ01000001">
    <property type="protein sequence ID" value="PDH35414.1"/>
    <property type="molecule type" value="Genomic_DNA"/>
</dbReference>
<comment type="pathway">
    <text evidence="2 7">Isoprenoid biosynthesis; isopentenyl diphosphate biosynthesis via DXP pathway; isopentenyl diphosphate from 1-deoxy-D-xylulose 5-phosphate: step 2/6.</text>
</comment>
<comment type="caution">
    <text evidence="8">The sequence shown here is derived from an EMBL/GenBank/DDBJ whole genome shotgun (WGS) entry which is preliminary data.</text>
</comment>
<feature type="site" description="Positions MEP for the nucleophilic attack" evidence="7">
    <location>
        <position position="210"/>
    </location>
</feature>
<dbReference type="NCBIfam" id="TIGR00453">
    <property type="entry name" value="ispD"/>
    <property type="match status" value="1"/>
</dbReference>
<evidence type="ECO:0000313" key="9">
    <source>
        <dbReference type="Proteomes" id="UP000219329"/>
    </source>
</evidence>
<organism evidence="8 9">
    <name type="scientific">OM182 bacterium MED-G28</name>
    <dbReference type="NCBI Taxonomy" id="1986256"/>
    <lineage>
        <taxon>Bacteria</taxon>
        <taxon>Pseudomonadati</taxon>
        <taxon>Pseudomonadota</taxon>
        <taxon>Gammaproteobacteria</taxon>
        <taxon>OMG group</taxon>
        <taxon>OM182 clade</taxon>
    </lineage>
</organism>
<dbReference type="InterPro" id="IPR001228">
    <property type="entry name" value="IspD"/>
</dbReference>
<evidence type="ECO:0000256" key="3">
    <source>
        <dbReference type="ARBA" id="ARBA00009789"/>
    </source>
</evidence>
<dbReference type="FunFam" id="3.90.550.10:FF:000003">
    <property type="entry name" value="2-C-methyl-D-erythritol 4-phosphate cytidylyltransferase"/>
    <property type="match status" value="1"/>
</dbReference>
<name>A0A2A5WGP7_9GAMM</name>
<dbReference type="AlphaFoldDB" id="A0A2A5WGP7"/>
<dbReference type="InterPro" id="IPR050088">
    <property type="entry name" value="IspD/TarI_cytidylyltransf_bact"/>
</dbReference>
<dbReference type="PANTHER" id="PTHR32125">
    <property type="entry name" value="2-C-METHYL-D-ERYTHRITOL 4-PHOSPHATE CYTIDYLYLTRANSFERASE, CHLOROPLASTIC"/>
    <property type="match status" value="1"/>
</dbReference>
<comment type="catalytic activity">
    <reaction evidence="1 7">
        <text>2-C-methyl-D-erythritol 4-phosphate + CTP + H(+) = 4-CDP-2-C-methyl-D-erythritol + diphosphate</text>
        <dbReference type="Rhea" id="RHEA:13429"/>
        <dbReference type="ChEBI" id="CHEBI:15378"/>
        <dbReference type="ChEBI" id="CHEBI:33019"/>
        <dbReference type="ChEBI" id="CHEBI:37563"/>
        <dbReference type="ChEBI" id="CHEBI:57823"/>
        <dbReference type="ChEBI" id="CHEBI:58262"/>
        <dbReference type="EC" id="2.7.7.60"/>
    </reaction>
</comment>
<feature type="site" description="Transition state stabilizer" evidence="7">
    <location>
        <position position="22"/>
    </location>
</feature>
<evidence type="ECO:0000256" key="7">
    <source>
        <dbReference type="HAMAP-Rule" id="MF_00108"/>
    </source>
</evidence>
<dbReference type="PANTHER" id="PTHR32125:SF4">
    <property type="entry name" value="2-C-METHYL-D-ERYTHRITOL 4-PHOSPHATE CYTIDYLYLTRANSFERASE, CHLOROPLASTIC"/>
    <property type="match status" value="1"/>
</dbReference>
<evidence type="ECO:0000256" key="5">
    <source>
        <dbReference type="ARBA" id="ARBA00022695"/>
    </source>
</evidence>
<gene>
    <name evidence="7" type="primary">ispD</name>
    <name evidence="8" type="ORF">CNF02_01510</name>
</gene>
<dbReference type="PROSITE" id="PS01295">
    <property type="entry name" value="ISPD"/>
    <property type="match status" value="1"/>
</dbReference>
<dbReference type="CDD" id="cd02516">
    <property type="entry name" value="CDP-ME_synthetase"/>
    <property type="match status" value="1"/>
</dbReference>
<dbReference type="UniPathway" id="UPA00056">
    <property type="reaction ID" value="UER00093"/>
</dbReference>
<sequence>MTIWAILPAAGIGRRMGSITPKQYISVCGTPVLVHSIERLLAVEEIQQLVVVLQEDDIWWSELNFYDPRMLTTWGGDERFNSVLNGLEAIIERAEPDDWVLVHDAVRPCVTQADIRQLILELSEHNVGGLLATPIDDTVKKIGVDEHVIGTLDRNGLWSALTPQMFRFELLYKALSNAVTKGISVTDEASAVENLGLKPKVVMGEKSNLKITHEADLIIAEAFLSSEGIE</sequence>
<evidence type="ECO:0000313" key="8">
    <source>
        <dbReference type="EMBL" id="PDH35414.1"/>
    </source>
</evidence>
<reference evidence="8 9" key="1">
    <citation type="submission" date="2017-08" db="EMBL/GenBank/DDBJ databases">
        <title>Fine stratification of microbial communities through a metagenomic profile of the photic zone.</title>
        <authorList>
            <person name="Haro-Moreno J.M."/>
            <person name="Lopez-Perez M."/>
            <person name="De La Torre J."/>
            <person name="Picazo A."/>
            <person name="Camacho A."/>
            <person name="Rodriguez-Valera F."/>
        </authorList>
    </citation>
    <scope>NUCLEOTIDE SEQUENCE [LARGE SCALE GENOMIC DNA]</scope>
    <source>
        <strain evidence="8">MED-G28</strain>
    </source>
</reference>
<dbReference type="Gene3D" id="3.90.550.10">
    <property type="entry name" value="Spore Coat Polysaccharide Biosynthesis Protein SpsA, Chain A"/>
    <property type="match status" value="1"/>
</dbReference>
<evidence type="ECO:0000256" key="1">
    <source>
        <dbReference type="ARBA" id="ARBA00001282"/>
    </source>
</evidence>
<feature type="site" description="Transition state stabilizer" evidence="7">
    <location>
        <position position="15"/>
    </location>
</feature>
<dbReference type="InterPro" id="IPR034683">
    <property type="entry name" value="IspD/TarI"/>
</dbReference>
<dbReference type="Proteomes" id="UP000219329">
    <property type="component" value="Unassembled WGS sequence"/>
</dbReference>
<dbReference type="InterPro" id="IPR029044">
    <property type="entry name" value="Nucleotide-diphossugar_trans"/>
</dbReference>
<protein>
    <recommendedName>
        <fullName evidence="7">2-C-methyl-D-erythritol 4-phosphate cytidylyltransferase</fullName>
        <ecNumber evidence="7">2.7.7.60</ecNumber>
    </recommendedName>
    <alternativeName>
        <fullName evidence="7">4-diphosphocytidyl-2C-methyl-D-erythritol synthase</fullName>
    </alternativeName>
    <alternativeName>
        <fullName evidence="7">MEP cytidylyltransferase</fullName>
        <shortName evidence="7">MCT</shortName>
    </alternativeName>
</protein>
<evidence type="ECO:0000256" key="2">
    <source>
        <dbReference type="ARBA" id="ARBA00004787"/>
    </source>
</evidence>
<comment type="similarity">
    <text evidence="3 7">Belongs to the IspD/TarI cytidylyltransferase family. IspD subfamily.</text>
</comment>
<dbReference type="HAMAP" id="MF_00108">
    <property type="entry name" value="IspD"/>
    <property type="match status" value="1"/>
</dbReference>
<keyword evidence="6 7" id="KW-0414">Isoprene biosynthesis</keyword>
<dbReference type="InterPro" id="IPR018294">
    <property type="entry name" value="ISPD_synthase_CS"/>
</dbReference>
<evidence type="ECO:0000256" key="6">
    <source>
        <dbReference type="ARBA" id="ARBA00023229"/>
    </source>
</evidence>
<dbReference type="SUPFAM" id="SSF53448">
    <property type="entry name" value="Nucleotide-diphospho-sugar transferases"/>
    <property type="match status" value="1"/>
</dbReference>
<evidence type="ECO:0000256" key="4">
    <source>
        <dbReference type="ARBA" id="ARBA00022679"/>
    </source>
</evidence>
<dbReference type="GO" id="GO:0050518">
    <property type="term" value="F:2-C-methyl-D-erythritol 4-phosphate cytidylyltransferase activity"/>
    <property type="evidence" value="ECO:0007669"/>
    <property type="project" value="UniProtKB-UniRule"/>
</dbReference>